<comment type="caution">
    <text evidence="4">The sequence shown here is derived from an EMBL/GenBank/DDBJ whole genome shotgun (WGS) entry which is preliminary data.</text>
</comment>
<dbReference type="Gene3D" id="3.30.2020.30">
    <property type="match status" value="1"/>
</dbReference>
<dbReference type="RefSeq" id="WP_215817752.1">
    <property type="nucleotide sequence ID" value="NZ_JAGSOY010000001.1"/>
</dbReference>
<gene>
    <name evidence="4" type="ORF">KCG35_00790</name>
</gene>
<evidence type="ECO:0000256" key="1">
    <source>
        <dbReference type="ARBA" id="ARBA00022723"/>
    </source>
</evidence>
<keyword evidence="2" id="KW-0408">Iron</keyword>
<protein>
    <submittedName>
        <fullName evidence="4">DUF971 domain-containing protein</fullName>
    </submittedName>
</protein>
<dbReference type="InterPro" id="IPR010376">
    <property type="entry name" value="GBBH-like_N"/>
</dbReference>
<dbReference type="PANTHER" id="PTHR35303">
    <property type="entry name" value="OS02G0197800 PROTEIN"/>
    <property type="match status" value="1"/>
</dbReference>
<proteinExistence type="predicted"/>
<evidence type="ECO:0000259" key="3">
    <source>
        <dbReference type="Pfam" id="PF06155"/>
    </source>
</evidence>
<organism evidence="4 5">
    <name type="scientific">Zooshikella harenae</name>
    <dbReference type="NCBI Taxonomy" id="2827238"/>
    <lineage>
        <taxon>Bacteria</taxon>
        <taxon>Pseudomonadati</taxon>
        <taxon>Pseudomonadota</taxon>
        <taxon>Gammaproteobacteria</taxon>
        <taxon>Oceanospirillales</taxon>
        <taxon>Zooshikellaceae</taxon>
        <taxon>Zooshikella</taxon>
    </lineage>
</organism>
<keyword evidence="1" id="KW-0479">Metal-binding</keyword>
<keyword evidence="5" id="KW-1185">Reference proteome</keyword>
<dbReference type="EMBL" id="JAGSOY010000001">
    <property type="protein sequence ID" value="MBU2709587.1"/>
    <property type="molecule type" value="Genomic_DNA"/>
</dbReference>
<accession>A0ABS5Z9M1</accession>
<evidence type="ECO:0000313" key="4">
    <source>
        <dbReference type="EMBL" id="MBU2709587.1"/>
    </source>
</evidence>
<name>A0ABS5Z9M1_9GAMM</name>
<evidence type="ECO:0000313" key="5">
    <source>
        <dbReference type="Proteomes" id="UP000690515"/>
    </source>
</evidence>
<dbReference type="Pfam" id="PF06155">
    <property type="entry name" value="GBBH-like_N"/>
    <property type="match status" value="1"/>
</dbReference>
<sequence length="128" mass="14751">MNIPLLTDIKLHKKSRKVSLTYNNGERFELPCELLRVLSPSAEVRGHGQGQAVLQTGKRLVNIQQIEPIGHYALKITFDDGHDSGLFTWDYLYDLCCHQQQYWDEYLQQLHQDGASRDPDISVVKLIE</sequence>
<dbReference type="Proteomes" id="UP000690515">
    <property type="component" value="Unassembled WGS sequence"/>
</dbReference>
<feature type="domain" description="Gamma-butyrobetaine hydroxylase-like N-terminal" evidence="3">
    <location>
        <begin position="9"/>
        <end position="93"/>
    </location>
</feature>
<dbReference type="PANTHER" id="PTHR35303:SF5">
    <property type="entry name" value="OS02G0197800 PROTEIN"/>
    <property type="match status" value="1"/>
</dbReference>
<reference evidence="4 5" key="1">
    <citation type="submission" date="2021-04" db="EMBL/GenBank/DDBJ databases">
        <authorList>
            <person name="Pira H."/>
            <person name="Risdian C."/>
            <person name="Wink J."/>
        </authorList>
    </citation>
    <scope>NUCLEOTIDE SEQUENCE [LARGE SCALE GENOMIC DNA]</scope>
    <source>
        <strain evidence="4 5">WH53</strain>
    </source>
</reference>
<dbReference type="InterPro" id="IPR038492">
    <property type="entry name" value="GBBH-like_N_sf"/>
</dbReference>
<evidence type="ECO:0000256" key="2">
    <source>
        <dbReference type="ARBA" id="ARBA00023004"/>
    </source>
</evidence>